<dbReference type="EMBL" id="BLRX01000059">
    <property type="protein sequence ID" value="GFP25248.1"/>
    <property type="molecule type" value="Genomic_DNA"/>
</dbReference>
<dbReference type="Pfam" id="PF13289">
    <property type="entry name" value="SIR2_2"/>
    <property type="match status" value="1"/>
</dbReference>
<dbReference type="RefSeq" id="WP_176229486.1">
    <property type="nucleotide sequence ID" value="NZ_BLRY01000061.1"/>
</dbReference>
<evidence type="ECO:0000313" key="3">
    <source>
        <dbReference type="EMBL" id="GFP34767.1"/>
    </source>
</evidence>
<dbReference type="SUPFAM" id="SSF52467">
    <property type="entry name" value="DHS-like NAD/FAD-binding domain"/>
    <property type="match status" value="1"/>
</dbReference>
<evidence type="ECO:0000313" key="5">
    <source>
        <dbReference type="Proteomes" id="UP000576480"/>
    </source>
</evidence>
<dbReference type="InterPro" id="IPR029035">
    <property type="entry name" value="DHS-like_NAD/FAD-binding_dom"/>
</dbReference>
<evidence type="ECO:0000313" key="2">
    <source>
        <dbReference type="EMBL" id="GFP27744.1"/>
    </source>
</evidence>
<proteinExistence type="predicted"/>
<dbReference type="EMBL" id="BLSB01000022">
    <property type="protein sequence ID" value="GFP34767.1"/>
    <property type="molecule type" value="Genomic_DNA"/>
</dbReference>
<reference evidence="4 5" key="1">
    <citation type="journal article" date="2020" name="Front. Microbiol.">
        <title>Single-cell genomics of novel Actinobacteria with the Wood-Ljungdahl pathway discovered in a serpentinizing system.</title>
        <authorList>
            <person name="Merino N."/>
            <person name="Kawai M."/>
            <person name="Boyd E.S."/>
            <person name="Colman D.R."/>
            <person name="McGlynn S.E."/>
            <person name="Nealson K.H."/>
            <person name="Kurokawa K."/>
            <person name="Hongoh Y."/>
        </authorList>
    </citation>
    <scope>NUCLEOTIDE SEQUENCE [LARGE SCALE GENOMIC DNA]</scope>
    <source>
        <strain evidence="1 4">S25</strain>
        <strain evidence="2 6">S33</strain>
        <strain evidence="3 5">S43</strain>
    </source>
</reference>
<evidence type="ECO:0000313" key="6">
    <source>
        <dbReference type="Proteomes" id="UP000591948"/>
    </source>
</evidence>
<name>A0A6V8NYA7_9ACTN</name>
<dbReference type="Proteomes" id="UP000576480">
    <property type="component" value="Unassembled WGS sequence"/>
</dbReference>
<evidence type="ECO:0000313" key="1">
    <source>
        <dbReference type="EMBL" id="GFP25248.1"/>
    </source>
</evidence>
<gene>
    <name evidence="1" type="ORF">HKBW3S25_00706</name>
    <name evidence="2" type="ORF">HKBW3S33_01154</name>
    <name evidence="3" type="ORF">HKBW3S43_00559</name>
</gene>
<comment type="caution">
    <text evidence="1">The sequence shown here is derived from an EMBL/GenBank/DDBJ whole genome shotgun (WGS) entry which is preliminary data.</text>
</comment>
<dbReference type="EMBL" id="BLRY01000061">
    <property type="protein sequence ID" value="GFP27744.1"/>
    <property type="molecule type" value="Genomic_DNA"/>
</dbReference>
<dbReference type="Proteomes" id="UP000591948">
    <property type="component" value="Unassembled WGS sequence"/>
</dbReference>
<dbReference type="Proteomes" id="UP000543224">
    <property type="component" value="Unassembled WGS sequence"/>
</dbReference>
<organism evidence="1 4">
    <name type="scientific">Candidatus Hakubella thermalkaliphila</name>
    <dbReference type="NCBI Taxonomy" id="2754717"/>
    <lineage>
        <taxon>Bacteria</taxon>
        <taxon>Bacillati</taxon>
        <taxon>Actinomycetota</taxon>
        <taxon>Actinomycetota incertae sedis</taxon>
        <taxon>Candidatus Hakubellales</taxon>
        <taxon>Candidatus Hakubellaceae</taxon>
        <taxon>Candidatus Hakubella</taxon>
    </lineage>
</organism>
<evidence type="ECO:0000313" key="4">
    <source>
        <dbReference type="Proteomes" id="UP000543224"/>
    </source>
</evidence>
<dbReference type="AlphaFoldDB" id="A0A6V8NYA7"/>
<keyword evidence="6" id="KW-1185">Reference proteome</keyword>
<accession>A0A6V8NYA7</accession>
<protein>
    <submittedName>
        <fullName evidence="1">Uncharacterized protein</fullName>
    </submittedName>
</protein>
<sequence>MAQSTGARWPAHETDLATDHLLTITQHYENQCGRHALIHHLRDALDTAGVRPTSIHRLVTSLPVSTIFTTNYDDLIERVLRETGRRLNVIISEPELAFWREDHVQVIKLCGDLTRPNSIIITQRDFNTYFATRPRLAERLRATLESKTALFLGYSLQDPFFNQIWDNIGLNFGSLRRQGYAVLFDTNPLDADNLRHRGIHVIDLESKGGNKSAVLEEWLMTLTDALRSDRSLST</sequence>